<dbReference type="GO" id="GO:0004930">
    <property type="term" value="F:G protein-coupled receptor activity"/>
    <property type="evidence" value="ECO:0007669"/>
    <property type="project" value="InterPro"/>
</dbReference>
<accession>A0A9D4HL73</accession>
<dbReference type="GO" id="GO:0016020">
    <property type="term" value="C:membrane"/>
    <property type="evidence" value="ECO:0007669"/>
    <property type="project" value="UniProtKB-SubCell"/>
</dbReference>
<evidence type="ECO:0000313" key="6">
    <source>
        <dbReference type="Proteomes" id="UP000828390"/>
    </source>
</evidence>
<dbReference type="AlphaFoldDB" id="A0A9D4HL73"/>
<name>A0A9D4HL73_DREPO</name>
<dbReference type="InterPro" id="IPR000832">
    <property type="entry name" value="GPCR_2_secretin-like"/>
</dbReference>
<evidence type="ECO:0000313" key="5">
    <source>
        <dbReference type="EMBL" id="KAH3720606.1"/>
    </source>
</evidence>
<evidence type="ECO:0000256" key="2">
    <source>
        <dbReference type="ARBA" id="ARBA00022692"/>
    </source>
</evidence>
<protein>
    <submittedName>
        <fullName evidence="5">Uncharacterized protein</fullName>
    </submittedName>
</protein>
<reference evidence="5" key="1">
    <citation type="journal article" date="2019" name="bioRxiv">
        <title>The Genome of the Zebra Mussel, Dreissena polymorpha: A Resource for Invasive Species Research.</title>
        <authorList>
            <person name="McCartney M.A."/>
            <person name="Auch B."/>
            <person name="Kono T."/>
            <person name="Mallez S."/>
            <person name="Zhang Y."/>
            <person name="Obille A."/>
            <person name="Becker A."/>
            <person name="Abrahante J.E."/>
            <person name="Garbe J."/>
            <person name="Badalamenti J.P."/>
            <person name="Herman A."/>
            <person name="Mangelson H."/>
            <person name="Liachko I."/>
            <person name="Sullivan S."/>
            <person name="Sone E.D."/>
            <person name="Koren S."/>
            <person name="Silverstein K.A.T."/>
            <person name="Beckman K.B."/>
            <person name="Gohl D.M."/>
        </authorList>
    </citation>
    <scope>NUCLEOTIDE SEQUENCE</scope>
    <source>
        <strain evidence="5">Duluth1</strain>
        <tissue evidence="5">Whole animal</tissue>
    </source>
</reference>
<comment type="subcellular location">
    <subcellularLocation>
        <location evidence="1">Membrane</location>
        <topology evidence="1">Multi-pass membrane protein</topology>
    </subcellularLocation>
</comment>
<dbReference type="Gene3D" id="1.20.1070.10">
    <property type="entry name" value="Rhodopsin 7-helix transmembrane proteins"/>
    <property type="match status" value="1"/>
</dbReference>
<dbReference type="EMBL" id="JAIWYP010000013">
    <property type="protein sequence ID" value="KAH3720606.1"/>
    <property type="molecule type" value="Genomic_DNA"/>
</dbReference>
<keyword evidence="6" id="KW-1185">Reference proteome</keyword>
<keyword evidence="3" id="KW-1133">Transmembrane helix</keyword>
<evidence type="ECO:0000256" key="1">
    <source>
        <dbReference type="ARBA" id="ARBA00004141"/>
    </source>
</evidence>
<keyword evidence="2" id="KW-0812">Transmembrane</keyword>
<keyword evidence="4" id="KW-0472">Membrane</keyword>
<dbReference type="PRINTS" id="PR00249">
    <property type="entry name" value="GPCRSECRETIN"/>
</dbReference>
<dbReference type="Pfam" id="PF00002">
    <property type="entry name" value="7tm_2"/>
    <property type="match status" value="1"/>
</dbReference>
<comment type="caution">
    <text evidence="5">The sequence shown here is derived from an EMBL/GenBank/DDBJ whole genome shotgun (WGS) entry which is preliminary data.</text>
</comment>
<reference evidence="5" key="2">
    <citation type="submission" date="2020-11" db="EMBL/GenBank/DDBJ databases">
        <authorList>
            <person name="McCartney M.A."/>
            <person name="Auch B."/>
            <person name="Kono T."/>
            <person name="Mallez S."/>
            <person name="Becker A."/>
            <person name="Gohl D.M."/>
            <person name="Silverstein K.A.T."/>
            <person name="Koren S."/>
            <person name="Bechman K.B."/>
            <person name="Herman A."/>
            <person name="Abrahante J.E."/>
            <person name="Garbe J."/>
        </authorList>
    </citation>
    <scope>NUCLEOTIDE SEQUENCE</scope>
    <source>
        <strain evidence="5">Duluth1</strain>
        <tissue evidence="5">Whole animal</tissue>
    </source>
</reference>
<evidence type="ECO:0000256" key="4">
    <source>
        <dbReference type="ARBA" id="ARBA00023136"/>
    </source>
</evidence>
<sequence length="51" mass="5676">MTLAKSLVVLTVLFGVHFIIATLQAEAIDPEGTVFFILLIIEMFFNSYQGL</sequence>
<evidence type="ECO:0000256" key="3">
    <source>
        <dbReference type="ARBA" id="ARBA00022989"/>
    </source>
</evidence>
<gene>
    <name evidence="5" type="ORF">DPMN_063506</name>
</gene>
<organism evidence="5 6">
    <name type="scientific">Dreissena polymorpha</name>
    <name type="common">Zebra mussel</name>
    <name type="synonym">Mytilus polymorpha</name>
    <dbReference type="NCBI Taxonomy" id="45954"/>
    <lineage>
        <taxon>Eukaryota</taxon>
        <taxon>Metazoa</taxon>
        <taxon>Spiralia</taxon>
        <taxon>Lophotrochozoa</taxon>
        <taxon>Mollusca</taxon>
        <taxon>Bivalvia</taxon>
        <taxon>Autobranchia</taxon>
        <taxon>Heteroconchia</taxon>
        <taxon>Euheterodonta</taxon>
        <taxon>Imparidentia</taxon>
        <taxon>Neoheterodontei</taxon>
        <taxon>Myida</taxon>
        <taxon>Dreissenoidea</taxon>
        <taxon>Dreissenidae</taxon>
        <taxon>Dreissena</taxon>
    </lineage>
</organism>
<proteinExistence type="predicted"/>
<dbReference type="Proteomes" id="UP000828390">
    <property type="component" value="Unassembled WGS sequence"/>
</dbReference>